<evidence type="ECO:0000313" key="3">
    <source>
        <dbReference type="Proteomes" id="UP000179807"/>
    </source>
</evidence>
<sequence length="201" mass="22830">MRSHVLPESPRKNTVGKYYNPKVDLNQANRYSIETLKSYAQSQNIKIPENSTKQDYIDAIFSNNTNKKSISFSIDSPKRFRMPEYFKNPPSPFKFKDENTGAEPHLSPILVHKRAKVSSPSLHPMLQTPSASFRNAFHEKPNDTISPAINSLAGSMKRHSRSSHKYEKTDNNLFQTCDFLPLFVSFFVSGSVVTFALLSLL</sequence>
<dbReference type="AlphaFoldDB" id="A0A1J4JN77"/>
<evidence type="ECO:0000313" key="2">
    <source>
        <dbReference type="EMBL" id="OHS99887.1"/>
    </source>
</evidence>
<dbReference type="Proteomes" id="UP000179807">
    <property type="component" value="Unassembled WGS sequence"/>
</dbReference>
<protein>
    <recommendedName>
        <fullName evidence="4">HeH/LEM domain-containing protein</fullName>
    </recommendedName>
</protein>
<organism evidence="2 3">
    <name type="scientific">Tritrichomonas foetus</name>
    <dbReference type="NCBI Taxonomy" id="1144522"/>
    <lineage>
        <taxon>Eukaryota</taxon>
        <taxon>Metamonada</taxon>
        <taxon>Parabasalia</taxon>
        <taxon>Tritrichomonadida</taxon>
        <taxon>Tritrichomonadidae</taxon>
        <taxon>Tritrichomonas</taxon>
    </lineage>
</organism>
<keyword evidence="1" id="KW-0472">Membrane</keyword>
<dbReference type="RefSeq" id="XP_068353024.1">
    <property type="nucleotide sequence ID" value="XM_068494145.1"/>
</dbReference>
<gene>
    <name evidence="2" type="ORF">TRFO_08192</name>
</gene>
<evidence type="ECO:0000256" key="1">
    <source>
        <dbReference type="SAM" id="Phobius"/>
    </source>
</evidence>
<feature type="transmembrane region" description="Helical" evidence="1">
    <location>
        <begin position="179"/>
        <end position="200"/>
    </location>
</feature>
<name>A0A1J4JN77_9EUKA</name>
<comment type="caution">
    <text evidence="2">The sequence shown here is derived from an EMBL/GenBank/DDBJ whole genome shotgun (WGS) entry which is preliminary data.</text>
</comment>
<keyword evidence="3" id="KW-1185">Reference proteome</keyword>
<keyword evidence="1" id="KW-1133">Transmembrane helix</keyword>
<keyword evidence="1" id="KW-0812">Transmembrane</keyword>
<proteinExistence type="predicted"/>
<accession>A0A1J4JN77</accession>
<reference evidence="2" key="1">
    <citation type="submission" date="2016-10" db="EMBL/GenBank/DDBJ databases">
        <authorList>
            <person name="Benchimol M."/>
            <person name="Almeida L.G."/>
            <person name="Vasconcelos A.T."/>
            <person name="Perreira-Neves A."/>
            <person name="Rosa I.A."/>
            <person name="Tasca T."/>
            <person name="Bogo M.R."/>
            <person name="de Souza W."/>
        </authorList>
    </citation>
    <scope>NUCLEOTIDE SEQUENCE [LARGE SCALE GENOMIC DNA]</scope>
    <source>
        <strain evidence="2">K</strain>
    </source>
</reference>
<evidence type="ECO:0008006" key="4">
    <source>
        <dbReference type="Google" id="ProtNLM"/>
    </source>
</evidence>
<dbReference type="VEuPathDB" id="TrichDB:TRFO_08192"/>
<dbReference type="EMBL" id="MLAK01000982">
    <property type="protein sequence ID" value="OHS99887.1"/>
    <property type="molecule type" value="Genomic_DNA"/>
</dbReference>
<dbReference type="GeneID" id="94828849"/>